<evidence type="ECO:0000256" key="5">
    <source>
        <dbReference type="ARBA" id="ARBA00023136"/>
    </source>
</evidence>
<evidence type="ECO:0000259" key="9">
    <source>
        <dbReference type="Pfam" id="PF00662"/>
    </source>
</evidence>
<feature type="transmembrane region" description="Helical" evidence="7">
    <location>
        <begin position="420"/>
        <end position="441"/>
    </location>
</feature>
<feature type="compositionally biased region" description="Basic and acidic residues" evidence="6">
    <location>
        <begin position="475"/>
        <end position="488"/>
    </location>
</feature>
<dbReference type="OrthoDB" id="371891at2157"/>
<keyword evidence="3 7" id="KW-0812">Transmembrane</keyword>
<evidence type="ECO:0000259" key="8">
    <source>
        <dbReference type="Pfam" id="PF00361"/>
    </source>
</evidence>
<dbReference type="PRINTS" id="PR01434">
    <property type="entry name" value="NADHDHGNASE5"/>
</dbReference>
<feature type="transmembrane region" description="Helical" evidence="7">
    <location>
        <begin position="174"/>
        <end position="197"/>
    </location>
</feature>
<dbReference type="NCBIfam" id="NF005561">
    <property type="entry name" value="PRK07234.1-1"/>
    <property type="match status" value="1"/>
</dbReference>
<feature type="compositionally biased region" description="Acidic residues" evidence="6">
    <location>
        <begin position="516"/>
        <end position="525"/>
    </location>
</feature>
<dbReference type="Pfam" id="PF00361">
    <property type="entry name" value="Proton_antipo_M"/>
    <property type="match status" value="1"/>
</dbReference>
<dbReference type="PANTHER" id="PTHR42703:SF1">
    <property type="entry name" value="NA(+)_H(+) ANTIPORTER SUBUNIT D1"/>
    <property type="match status" value="1"/>
</dbReference>
<reference evidence="10 11" key="1">
    <citation type="submission" date="2017-06" db="EMBL/GenBank/DDBJ databases">
        <authorList>
            <person name="Kim H.J."/>
            <person name="Triplett B.A."/>
        </authorList>
    </citation>
    <scope>NUCLEOTIDE SEQUENCE [LARGE SCALE GENOMIC DNA]</scope>
    <source>
        <strain evidence="10 11">DSM 8800</strain>
    </source>
</reference>
<sequence length="603" mass="64180">MTDVALAQATADIRPALVLLVPLVGMALIFLSKDRPNVREAWTVLSSVAMFGLVASMVPGVLDGRVYEANFGEFVLGIDLLIRADSLGMIFALVASGLYVVTGLYSIGYMRGHHEPFQTRFFAMLLVSVGAALGVAFAANVFVLLVFYEILTLATYPLVAHDESKEARTSGYKYLAYALSGGLAVFGGMVIVFVYTGSIEFTRGGIEGLSTFAAEDPWIARAAFALMAGGFAVKAGVMPVHAWLPSAMVAPTPVSGLLHAVAVVKAGAFGVSRTVIDVFGPETVAAIGMGVPLAILAGTTIIVSSLFALRQDNLKARLAYSTIAQLSYIVLGMALLAPEALMGGLLHIPAHAFAKLTLFLCAGALYVQLEVKYISEMPGVARRMPVTMTAFALGSFSMAGIPILAGFVSKWHLLWGGVGGGNLLVVAVLVTSGALNVAYFWPIIYTAFFETADEHGGKPVLLSAFGGRDAPAVADEIRPDGGRVGDKDEGTDEPDQADTDDHEDHDEHDGHRPQDEGEDGDDHDDHEESHDDHGHGHHVELPPADGWERPVGRFRETTPFMLVPLMTTATLMVLFGTMPDYLIFFDLIRDVVEASGAEGVVGR</sequence>
<name>A0A238XYK7_HALVU</name>
<evidence type="ECO:0000256" key="6">
    <source>
        <dbReference type="SAM" id="MobiDB-lite"/>
    </source>
</evidence>
<feature type="transmembrane region" description="Helical" evidence="7">
    <location>
        <begin position="13"/>
        <end position="31"/>
    </location>
</feature>
<protein>
    <submittedName>
        <fullName evidence="10">Multisubunit sodium/proton antiporter, MrpD subunit</fullName>
    </submittedName>
</protein>
<feature type="transmembrane region" description="Helical" evidence="7">
    <location>
        <begin position="348"/>
        <end position="367"/>
    </location>
</feature>
<evidence type="ECO:0000256" key="7">
    <source>
        <dbReference type="SAM" id="Phobius"/>
    </source>
</evidence>
<evidence type="ECO:0000256" key="4">
    <source>
        <dbReference type="ARBA" id="ARBA00022989"/>
    </source>
</evidence>
<dbReference type="GO" id="GO:0005886">
    <property type="term" value="C:plasma membrane"/>
    <property type="evidence" value="ECO:0007669"/>
    <property type="project" value="UniProtKB-SubCell"/>
</dbReference>
<feature type="transmembrane region" description="Helical" evidence="7">
    <location>
        <begin position="121"/>
        <end position="148"/>
    </location>
</feature>
<keyword evidence="11" id="KW-1185">Reference proteome</keyword>
<feature type="transmembrane region" description="Helical" evidence="7">
    <location>
        <begin position="43"/>
        <end position="62"/>
    </location>
</feature>
<feature type="region of interest" description="Disordered" evidence="6">
    <location>
        <begin position="472"/>
        <end position="550"/>
    </location>
</feature>
<dbReference type="RefSeq" id="WP_089385826.1">
    <property type="nucleotide sequence ID" value="NZ_FZNQ01000025.1"/>
</dbReference>
<dbReference type="Proteomes" id="UP000198397">
    <property type="component" value="Unassembled WGS sequence"/>
</dbReference>
<keyword evidence="5 7" id="KW-0472">Membrane</keyword>
<proteinExistence type="predicted"/>
<dbReference type="Pfam" id="PF00662">
    <property type="entry name" value="Proton_antipo_N"/>
    <property type="match status" value="1"/>
</dbReference>
<keyword evidence="4 7" id="KW-1133">Transmembrane helix</keyword>
<dbReference type="InterPro" id="IPR001750">
    <property type="entry name" value="ND/Mrp_TM"/>
</dbReference>
<gene>
    <name evidence="10" type="ORF">SAMN06264855_12516</name>
</gene>
<dbReference type="InterPro" id="IPR001516">
    <property type="entry name" value="Proton_antipo_N"/>
</dbReference>
<feature type="compositionally biased region" description="Basic and acidic residues" evidence="6">
    <location>
        <begin position="526"/>
        <end position="550"/>
    </location>
</feature>
<organism evidence="10 11">
    <name type="scientific">Halorubrum vacuolatum</name>
    <name type="common">Natronobacterium vacuolatum</name>
    <dbReference type="NCBI Taxonomy" id="63740"/>
    <lineage>
        <taxon>Archaea</taxon>
        <taxon>Methanobacteriati</taxon>
        <taxon>Methanobacteriota</taxon>
        <taxon>Stenosarchaea group</taxon>
        <taxon>Halobacteria</taxon>
        <taxon>Halobacteriales</taxon>
        <taxon>Haloferacaceae</taxon>
        <taxon>Halorubrum</taxon>
    </lineage>
</organism>
<feature type="compositionally biased region" description="Basic and acidic residues" evidence="6">
    <location>
        <begin position="505"/>
        <end position="515"/>
    </location>
</feature>
<evidence type="ECO:0000256" key="3">
    <source>
        <dbReference type="ARBA" id="ARBA00022692"/>
    </source>
</evidence>
<feature type="transmembrane region" description="Helical" evidence="7">
    <location>
        <begin position="284"/>
        <end position="309"/>
    </location>
</feature>
<dbReference type="EMBL" id="FZNQ01000025">
    <property type="protein sequence ID" value="SNR63611.1"/>
    <property type="molecule type" value="Genomic_DNA"/>
</dbReference>
<feature type="transmembrane region" description="Helical" evidence="7">
    <location>
        <begin position="388"/>
        <end position="408"/>
    </location>
</feature>
<feature type="transmembrane region" description="Helical" evidence="7">
    <location>
        <begin position="218"/>
        <end position="244"/>
    </location>
</feature>
<evidence type="ECO:0000313" key="11">
    <source>
        <dbReference type="Proteomes" id="UP000198397"/>
    </source>
</evidence>
<feature type="domain" description="NADH-Ubiquinone oxidoreductase (complex I) chain 5 N-terminal" evidence="9">
    <location>
        <begin position="77"/>
        <end position="122"/>
    </location>
</feature>
<evidence type="ECO:0000256" key="1">
    <source>
        <dbReference type="ARBA" id="ARBA00004651"/>
    </source>
</evidence>
<dbReference type="PANTHER" id="PTHR42703">
    <property type="entry name" value="NADH DEHYDROGENASE"/>
    <property type="match status" value="1"/>
</dbReference>
<accession>A0A238XYK7</accession>
<dbReference type="AlphaFoldDB" id="A0A238XYK7"/>
<evidence type="ECO:0000313" key="10">
    <source>
        <dbReference type="EMBL" id="SNR63611.1"/>
    </source>
</evidence>
<feature type="domain" description="NADH:quinone oxidoreductase/Mrp antiporter transmembrane" evidence="8">
    <location>
        <begin position="138"/>
        <end position="432"/>
    </location>
</feature>
<keyword evidence="2" id="KW-1003">Cell membrane</keyword>
<feature type="transmembrane region" description="Helical" evidence="7">
    <location>
        <begin position="318"/>
        <end position="336"/>
    </location>
</feature>
<comment type="subcellular location">
    <subcellularLocation>
        <location evidence="1">Cell membrane</location>
        <topology evidence="1">Multi-pass membrane protein</topology>
    </subcellularLocation>
</comment>
<feature type="compositionally biased region" description="Acidic residues" evidence="6">
    <location>
        <begin position="489"/>
        <end position="504"/>
    </location>
</feature>
<evidence type="ECO:0000256" key="2">
    <source>
        <dbReference type="ARBA" id="ARBA00022475"/>
    </source>
</evidence>
<dbReference type="InterPro" id="IPR050586">
    <property type="entry name" value="CPA3_Na-H_Antiporter_D"/>
</dbReference>
<feature type="transmembrane region" description="Helical" evidence="7">
    <location>
        <begin position="89"/>
        <end position="109"/>
    </location>
</feature>
<feature type="transmembrane region" description="Helical" evidence="7">
    <location>
        <begin position="559"/>
        <end position="578"/>
    </location>
</feature>